<dbReference type="EMBL" id="MK578530">
    <property type="protein sequence ID" value="QBQ74092.1"/>
    <property type="molecule type" value="Genomic_DNA"/>
</dbReference>
<name>A0A482MLC6_9CAUD</name>
<protein>
    <submittedName>
        <fullName evidence="1">Uncharacterized protein</fullName>
    </submittedName>
</protein>
<proteinExistence type="predicted"/>
<reference evidence="1 2" key="1">
    <citation type="submission" date="2019-02" db="EMBL/GenBank/DDBJ databases">
        <title>Whole genome sequence analysis of broad host range Salmonella enterica bacteriophages.</title>
        <authorList>
            <person name="Bhandare S.G."/>
            <person name="Colavecchio A."/>
            <person name="Emond-Rheault J.-G."/>
            <person name="Hamel J."/>
            <person name="Kukavica-Ibrulj I."/>
            <person name="Boyle B."/>
            <person name="Levesque R.C."/>
            <person name="Goodridge L."/>
        </authorList>
    </citation>
    <scope>NUCLEOTIDE SEQUENCE [LARGE SCALE GENOMIC DNA]</scope>
</reference>
<organism evidence="1 2">
    <name type="scientific">Salmonella phage vB_SenS_SB3</name>
    <dbReference type="NCBI Taxonomy" id="2562176"/>
    <lineage>
        <taxon>Viruses</taxon>
        <taxon>Duplodnaviria</taxon>
        <taxon>Heunggongvirae</taxon>
        <taxon>Uroviricota</taxon>
        <taxon>Caudoviricetes</taxon>
        <taxon>Sarkviridae</taxon>
        <taxon>Guernseyvirinae</taxon>
        <taxon>Jerseyvirus</taxon>
        <taxon>Jerseyvirus SB3</taxon>
        <taxon>Jerseyvirus AG11</taxon>
    </lineage>
</organism>
<evidence type="ECO:0000313" key="2">
    <source>
        <dbReference type="Proteomes" id="UP000305758"/>
    </source>
</evidence>
<keyword evidence="2" id="KW-1185">Reference proteome</keyword>
<gene>
    <name evidence="1" type="ORF">SB3_049</name>
</gene>
<dbReference type="Proteomes" id="UP000305758">
    <property type="component" value="Genome"/>
</dbReference>
<accession>A0A482MLC6</accession>
<sequence length="61" mass="7073">MITKEQATYLMKLVHDIDDASADMAYTIRVDDEEYEAAAMRWDACYKELMTFIASITETNE</sequence>
<dbReference type="Pfam" id="PF24219">
    <property type="entry name" value="DUF7438"/>
    <property type="match status" value="1"/>
</dbReference>
<evidence type="ECO:0000313" key="1">
    <source>
        <dbReference type="EMBL" id="QBQ74092.1"/>
    </source>
</evidence>
<dbReference type="InterPro" id="IPR055861">
    <property type="entry name" value="DUF7438"/>
</dbReference>